<feature type="compositionally biased region" description="Basic and acidic residues" evidence="1">
    <location>
        <begin position="53"/>
        <end position="67"/>
    </location>
</feature>
<reference evidence="2" key="1">
    <citation type="submission" date="2022-01" db="EMBL/GenBank/DDBJ databases">
        <title>Genome Sequence Resource for Two Populations of Ditylenchus destructor, the Migratory Endoparasitic Phytonematode.</title>
        <authorList>
            <person name="Zhang H."/>
            <person name="Lin R."/>
            <person name="Xie B."/>
        </authorList>
    </citation>
    <scope>NUCLEOTIDE SEQUENCE</scope>
    <source>
        <strain evidence="2">BazhouSP</strain>
    </source>
</reference>
<keyword evidence="3" id="KW-1185">Reference proteome</keyword>
<accession>A0AAD4R5V3</accession>
<name>A0AAD4R5V3_9BILA</name>
<comment type="caution">
    <text evidence="2">The sequence shown here is derived from an EMBL/GenBank/DDBJ whole genome shotgun (WGS) entry which is preliminary data.</text>
</comment>
<dbReference type="Proteomes" id="UP001201812">
    <property type="component" value="Unassembled WGS sequence"/>
</dbReference>
<proteinExistence type="predicted"/>
<dbReference type="EMBL" id="JAKKPZ010000002">
    <property type="protein sequence ID" value="KAI1725581.1"/>
    <property type="molecule type" value="Genomic_DNA"/>
</dbReference>
<evidence type="ECO:0000256" key="1">
    <source>
        <dbReference type="SAM" id="MobiDB-lite"/>
    </source>
</evidence>
<dbReference type="AlphaFoldDB" id="A0AAD4R5V3"/>
<protein>
    <submittedName>
        <fullName evidence="2">Uncharacterized protein</fullName>
    </submittedName>
</protein>
<evidence type="ECO:0000313" key="2">
    <source>
        <dbReference type="EMBL" id="KAI1725581.1"/>
    </source>
</evidence>
<sequence length="115" mass="13288">MKKNQYIAATDFLEKLTQQCEELERGENSFSEKFANQMERLKQAARDNISSRSSEEKKRAHLDDLRQRTQTAIQETESMKSIMAKLRNAIHVMEGDEKKENEIIELVNALSNGVN</sequence>
<gene>
    <name evidence="2" type="ORF">DdX_02243</name>
</gene>
<evidence type="ECO:0000313" key="3">
    <source>
        <dbReference type="Proteomes" id="UP001201812"/>
    </source>
</evidence>
<feature type="region of interest" description="Disordered" evidence="1">
    <location>
        <begin position="41"/>
        <end position="67"/>
    </location>
</feature>
<organism evidence="2 3">
    <name type="scientific">Ditylenchus destructor</name>
    <dbReference type="NCBI Taxonomy" id="166010"/>
    <lineage>
        <taxon>Eukaryota</taxon>
        <taxon>Metazoa</taxon>
        <taxon>Ecdysozoa</taxon>
        <taxon>Nematoda</taxon>
        <taxon>Chromadorea</taxon>
        <taxon>Rhabditida</taxon>
        <taxon>Tylenchina</taxon>
        <taxon>Tylenchomorpha</taxon>
        <taxon>Sphaerularioidea</taxon>
        <taxon>Anguinidae</taxon>
        <taxon>Anguininae</taxon>
        <taxon>Ditylenchus</taxon>
    </lineage>
</organism>